<evidence type="ECO:0000256" key="4">
    <source>
        <dbReference type="ARBA" id="ARBA00022967"/>
    </source>
</evidence>
<evidence type="ECO:0000256" key="3">
    <source>
        <dbReference type="ARBA" id="ARBA00022840"/>
    </source>
</evidence>
<organism evidence="6 7">
    <name type="scientific">Aeromicrobium endophyticum</name>
    <dbReference type="NCBI Taxonomy" id="2292704"/>
    <lineage>
        <taxon>Bacteria</taxon>
        <taxon>Bacillati</taxon>
        <taxon>Actinomycetota</taxon>
        <taxon>Actinomycetes</taxon>
        <taxon>Propionibacteriales</taxon>
        <taxon>Nocardioidaceae</taxon>
        <taxon>Aeromicrobium</taxon>
    </lineage>
</organism>
<dbReference type="NCBIfam" id="TIGR00972">
    <property type="entry name" value="3a0107s01c2"/>
    <property type="match status" value="1"/>
</dbReference>
<dbReference type="SUPFAM" id="SSF52540">
    <property type="entry name" value="P-loop containing nucleoside triphosphate hydrolases"/>
    <property type="match status" value="1"/>
</dbReference>
<evidence type="ECO:0000256" key="1">
    <source>
        <dbReference type="ARBA" id="ARBA00022448"/>
    </source>
</evidence>
<dbReference type="EMBL" id="QUBR01000001">
    <property type="protein sequence ID" value="REK73720.1"/>
    <property type="molecule type" value="Genomic_DNA"/>
</dbReference>
<dbReference type="OrthoDB" id="9806471at2"/>
<evidence type="ECO:0000256" key="2">
    <source>
        <dbReference type="ARBA" id="ARBA00022741"/>
    </source>
</evidence>
<dbReference type="GO" id="GO:0035435">
    <property type="term" value="P:phosphate ion transmembrane transport"/>
    <property type="evidence" value="ECO:0007669"/>
    <property type="project" value="InterPro"/>
</dbReference>
<dbReference type="PROSITE" id="PS50893">
    <property type="entry name" value="ABC_TRANSPORTER_2"/>
    <property type="match status" value="1"/>
</dbReference>
<keyword evidence="1" id="KW-0813">Transport</keyword>
<sequence>MAKSIDVSDLNIYYGDFLAVEGVTIPIPAKSVTAFIGPSGCGKSTFLRSLNRMHEVIRGARVEGKVLIDGQDLYASDMDPVNVRRMIGMVFQRPNPFPTMSIYDNVLAGQKLNSKRMKKSESDDIVERSLRSAGLWAEVKDRLARPGSGLSGGQQQRLCIARAISVEPEILLMDEPCSALDPISTSVIEDLIHELKAQYTIVIVTHNMQQAARVSDETAFFNLSGVGKPGRLIEVGRTETIFSNPQDPATEAYIQGRFG</sequence>
<gene>
    <name evidence="6" type="ORF">DX116_09370</name>
</gene>
<keyword evidence="4" id="KW-1278">Translocase</keyword>
<evidence type="ECO:0000313" key="6">
    <source>
        <dbReference type="EMBL" id="REK73720.1"/>
    </source>
</evidence>
<dbReference type="CDD" id="cd03260">
    <property type="entry name" value="ABC_PstB_phosphate_transporter"/>
    <property type="match status" value="1"/>
</dbReference>
<evidence type="ECO:0000259" key="5">
    <source>
        <dbReference type="PROSITE" id="PS50893"/>
    </source>
</evidence>
<dbReference type="Proteomes" id="UP000265581">
    <property type="component" value="Unassembled WGS sequence"/>
</dbReference>
<dbReference type="PANTHER" id="PTHR43423">
    <property type="entry name" value="ABC TRANSPORTER I FAMILY MEMBER 17"/>
    <property type="match status" value="1"/>
</dbReference>
<dbReference type="InterPro" id="IPR003439">
    <property type="entry name" value="ABC_transporter-like_ATP-bd"/>
</dbReference>
<dbReference type="InterPro" id="IPR003593">
    <property type="entry name" value="AAA+_ATPase"/>
</dbReference>
<dbReference type="Gene3D" id="3.40.50.300">
    <property type="entry name" value="P-loop containing nucleotide triphosphate hydrolases"/>
    <property type="match status" value="1"/>
</dbReference>
<keyword evidence="3 6" id="KW-0067">ATP-binding</keyword>
<protein>
    <submittedName>
        <fullName evidence="6">Phosphate ABC transporter ATP-binding protein</fullName>
    </submittedName>
</protein>
<dbReference type="PANTHER" id="PTHR43423:SF1">
    <property type="entry name" value="ABC TRANSPORTER I FAMILY MEMBER 17"/>
    <property type="match status" value="1"/>
</dbReference>
<dbReference type="SMART" id="SM00382">
    <property type="entry name" value="AAA"/>
    <property type="match status" value="1"/>
</dbReference>
<dbReference type="Pfam" id="PF00005">
    <property type="entry name" value="ABC_tran"/>
    <property type="match status" value="1"/>
</dbReference>
<dbReference type="GO" id="GO:0016887">
    <property type="term" value="F:ATP hydrolysis activity"/>
    <property type="evidence" value="ECO:0007669"/>
    <property type="project" value="InterPro"/>
</dbReference>
<dbReference type="InterPro" id="IPR017871">
    <property type="entry name" value="ABC_transporter-like_CS"/>
</dbReference>
<comment type="caution">
    <text evidence="6">The sequence shown here is derived from an EMBL/GenBank/DDBJ whole genome shotgun (WGS) entry which is preliminary data.</text>
</comment>
<dbReference type="GO" id="GO:0005315">
    <property type="term" value="F:phosphate transmembrane transporter activity"/>
    <property type="evidence" value="ECO:0007669"/>
    <property type="project" value="InterPro"/>
</dbReference>
<dbReference type="PROSITE" id="PS00211">
    <property type="entry name" value="ABC_TRANSPORTER_1"/>
    <property type="match status" value="1"/>
</dbReference>
<reference evidence="6 7" key="1">
    <citation type="submission" date="2018-08" db="EMBL/GenBank/DDBJ databases">
        <title>Aeromicrobium sp. M2KJ-4, whole genome shotgun sequence.</title>
        <authorList>
            <person name="Tuo L."/>
        </authorList>
    </citation>
    <scope>NUCLEOTIDE SEQUENCE [LARGE SCALE GENOMIC DNA]</scope>
    <source>
        <strain evidence="6 7">M2KJ-4</strain>
    </source>
</reference>
<keyword evidence="7" id="KW-1185">Reference proteome</keyword>
<evidence type="ECO:0000313" key="7">
    <source>
        <dbReference type="Proteomes" id="UP000265581"/>
    </source>
</evidence>
<dbReference type="InterPro" id="IPR027417">
    <property type="entry name" value="P-loop_NTPase"/>
</dbReference>
<proteinExistence type="predicted"/>
<feature type="domain" description="ABC transporter" evidence="5">
    <location>
        <begin position="5"/>
        <end position="254"/>
    </location>
</feature>
<dbReference type="InterPro" id="IPR005670">
    <property type="entry name" value="PstB-like"/>
</dbReference>
<dbReference type="GO" id="GO:0005524">
    <property type="term" value="F:ATP binding"/>
    <property type="evidence" value="ECO:0007669"/>
    <property type="project" value="UniProtKB-KW"/>
</dbReference>
<accession>A0A371PE83</accession>
<name>A0A371PE83_9ACTN</name>
<dbReference type="GO" id="GO:0016020">
    <property type="term" value="C:membrane"/>
    <property type="evidence" value="ECO:0007669"/>
    <property type="project" value="InterPro"/>
</dbReference>
<keyword evidence="2" id="KW-0547">Nucleotide-binding</keyword>
<dbReference type="RefSeq" id="WP_119703830.1">
    <property type="nucleotide sequence ID" value="NZ_JBHSOI010000001.1"/>
</dbReference>
<dbReference type="AlphaFoldDB" id="A0A371PE83"/>